<evidence type="ECO:0000313" key="1">
    <source>
        <dbReference type="EMBL" id="GHB60611.1"/>
    </source>
</evidence>
<proteinExistence type="predicted"/>
<name>A0ABQ3ETH9_9ACTN</name>
<evidence type="ECO:0000313" key="2">
    <source>
        <dbReference type="Proteomes" id="UP000642673"/>
    </source>
</evidence>
<gene>
    <name evidence="1" type="ORF">GCM10010347_33330</name>
</gene>
<sequence length="101" mass="11738">MFTEEQLNQLRELLSPIERRLGGLEERMGGLDKRMGDLEERSTSIEVQLKAHVEQSKNQHDELTALFLDVTEVNDKAYKKTLANHDERITRIETHLNNPQP</sequence>
<comment type="caution">
    <text evidence="1">The sequence shown here is derived from an EMBL/GenBank/DDBJ whole genome shotgun (WGS) entry which is preliminary data.</text>
</comment>
<reference evidence="2" key="1">
    <citation type="journal article" date="2019" name="Int. J. Syst. Evol. Microbiol.">
        <title>The Global Catalogue of Microorganisms (GCM) 10K type strain sequencing project: providing services to taxonomists for standard genome sequencing and annotation.</title>
        <authorList>
            <consortium name="The Broad Institute Genomics Platform"/>
            <consortium name="The Broad Institute Genome Sequencing Center for Infectious Disease"/>
            <person name="Wu L."/>
            <person name="Ma J."/>
        </authorList>
    </citation>
    <scope>NUCLEOTIDE SEQUENCE [LARGE SCALE GENOMIC DNA]</scope>
    <source>
        <strain evidence="2">JCM 4738</strain>
    </source>
</reference>
<dbReference type="RefSeq" id="WP_190184936.1">
    <property type="nucleotide sequence ID" value="NZ_BMVP01000005.1"/>
</dbReference>
<keyword evidence="2" id="KW-1185">Reference proteome</keyword>
<dbReference type="Proteomes" id="UP000642673">
    <property type="component" value="Unassembled WGS sequence"/>
</dbReference>
<dbReference type="EMBL" id="BMVP01000005">
    <property type="protein sequence ID" value="GHB60611.1"/>
    <property type="molecule type" value="Genomic_DNA"/>
</dbReference>
<accession>A0ABQ3ETH9</accession>
<organism evidence="1 2">
    <name type="scientific">Streptomyces cirratus</name>
    <dbReference type="NCBI Taxonomy" id="68187"/>
    <lineage>
        <taxon>Bacteria</taxon>
        <taxon>Bacillati</taxon>
        <taxon>Actinomycetota</taxon>
        <taxon>Actinomycetes</taxon>
        <taxon>Kitasatosporales</taxon>
        <taxon>Streptomycetaceae</taxon>
        <taxon>Streptomyces</taxon>
    </lineage>
</organism>
<dbReference type="SUPFAM" id="SSF57997">
    <property type="entry name" value="Tropomyosin"/>
    <property type="match status" value="1"/>
</dbReference>
<dbReference type="Gene3D" id="1.20.5.340">
    <property type="match status" value="1"/>
</dbReference>
<protein>
    <submittedName>
        <fullName evidence="1">Uncharacterized protein</fullName>
    </submittedName>
</protein>